<comment type="caution">
    <text evidence="2">The sequence shown here is derived from an EMBL/GenBank/DDBJ whole genome shotgun (WGS) entry which is preliminary data.</text>
</comment>
<organism evidence="2 3">
    <name type="scientific">Steinernema hermaphroditum</name>
    <dbReference type="NCBI Taxonomy" id="289476"/>
    <lineage>
        <taxon>Eukaryota</taxon>
        <taxon>Metazoa</taxon>
        <taxon>Ecdysozoa</taxon>
        <taxon>Nematoda</taxon>
        <taxon>Chromadorea</taxon>
        <taxon>Rhabditida</taxon>
        <taxon>Tylenchina</taxon>
        <taxon>Panagrolaimomorpha</taxon>
        <taxon>Strongyloidoidea</taxon>
        <taxon>Steinernematidae</taxon>
        <taxon>Steinernema</taxon>
    </lineage>
</organism>
<dbReference type="Proteomes" id="UP001175271">
    <property type="component" value="Unassembled WGS sequence"/>
</dbReference>
<keyword evidence="3" id="KW-1185">Reference proteome</keyword>
<sequence length="116" mass="13184">MLRYEDMKVERRSLEQQKSDLISNYKSQLQDLKARLSDEDASLLGASLSDGLKVIESYATLVQNLFAYCDEDIDDSVEEDATEQVIKSLVTMREECQSITQDLANMAANIQKSLRK</sequence>
<feature type="coiled-coil region" evidence="1">
    <location>
        <begin position="4"/>
        <end position="42"/>
    </location>
</feature>
<evidence type="ECO:0000313" key="3">
    <source>
        <dbReference type="Proteomes" id="UP001175271"/>
    </source>
</evidence>
<dbReference type="EMBL" id="JAUCMV010000002">
    <property type="protein sequence ID" value="KAK0418684.1"/>
    <property type="molecule type" value="Genomic_DNA"/>
</dbReference>
<evidence type="ECO:0000313" key="2">
    <source>
        <dbReference type="EMBL" id="KAK0418684.1"/>
    </source>
</evidence>
<evidence type="ECO:0000256" key="1">
    <source>
        <dbReference type="SAM" id="Coils"/>
    </source>
</evidence>
<proteinExistence type="predicted"/>
<accession>A0AA39M2Z9</accession>
<gene>
    <name evidence="2" type="ORF">QR680_013711</name>
</gene>
<protein>
    <submittedName>
        <fullName evidence="2">Uncharacterized protein</fullName>
    </submittedName>
</protein>
<name>A0AA39M2Z9_9BILA</name>
<dbReference type="AlphaFoldDB" id="A0AA39M2Z9"/>
<keyword evidence="1" id="KW-0175">Coiled coil</keyword>
<reference evidence="2" key="1">
    <citation type="submission" date="2023-06" db="EMBL/GenBank/DDBJ databases">
        <title>Genomic analysis of the entomopathogenic nematode Steinernema hermaphroditum.</title>
        <authorList>
            <person name="Schwarz E.M."/>
            <person name="Heppert J.K."/>
            <person name="Baniya A."/>
            <person name="Schwartz H.T."/>
            <person name="Tan C.-H."/>
            <person name="Antoshechkin I."/>
            <person name="Sternberg P.W."/>
            <person name="Goodrich-Blair H."/>
            <person name="Dillman A.R."/>
        </authorList>
    </citation>
    <scope>NUCLEOTIDE SEQUENCE</scope>
    <source>
        <strain evidence="2">PS9179</strain>
        <tissue evidence="2">Whole animal</tissue>
    </source>
</reference>